<evidence type="ECO:0000313" key="3">
    <source>
        <dbReference type="Proteomes" id="UP000192940"/>
    </source>
</evidence>
<dbReference type="InterPro" id="IPR056926">
    <property type="entry name" value="FLQE3_permease"/>
</dbReference>
<evidence type="ECO:0000313" key="2">
    <source>
        <dbReference type="EMBL" id="SMF89727.1"/>
    </source>
</evidence>
<sequence length="255" mass="28813">MKHQTTSPLTTLQLRQYGARQFVCSWRQDIKLQLRHHFYTAYLLISLAYLILLNMIPENQQAMWSILLTFSDPSMLGYFFIGGLILLEKGQHIHDNLFVTPYPLGAYIWSKTLSLTCLSLMSSLAIHIGTFGLHRNMIILIIAVMLTSVFFTLVGLGVAVRCHTMNGFFFSSILVSTILVLPVLDTLHIFSSKVFLFFPAGASLLLLQSVFEPVQTIDIVFAVIIMLSWIGIAFIWAHRSLQLLLWGFKKGGLTV</sequence>
<name>A0A1X7HPS8_9BACL</name>
<dbReference type="AlphaFoldDB" id="A0A1X7HPS8"/>
<keyword evidence="1" id="KW-0812">Transmembrane</keyword>
<gene>
    <name evidence="2" type="ORF">SAMN05661091_4757</name>
</gene>
<accession>A0A1X7HPS8</accession>
<feature type="transmembrane region" description="Helical" evidence="1">
    <location>
        <begin position="219"/>
        <end position="237"/>
    </location>
</feature>
<proteinExistence type="predicted"/>
<feature type="transmembrane region" description="Helical" evidence="1">
    <location>
        <begin position="37"/>
        <end position="56"/>
    </location>
</feature>
<dbReference type="EMBL" id="LT840184">
    <property type="protein sequence ID" value="SMF89727.1"/>
    <property type="molecule type" value="Genomic_DNA"/>
</dbReference>
<feature type="transmembrane region" description="Helical" evidence="1">
    <location>
        <begin position="108"/>
        <end position="131"/>
    </location>
</feature>
<evidence type="ECO:0000256" key="1">
    <source>
        <dbReference type="SAM" id="Phobius"/>
    </source>
</evidence>
<protein>
    <submittedName>
        <fullName evidence="2">Fluoroquinolone transport system permease protein</fullName>
    </submittedName>
</protein>
<dbReference type="Pfam" id="PF24686">
    <property type="entry name" value="FLQE3_permease"/>
    <property type="match status" value="1"/>
</dbReference>
<feature type="transmembrane region" description="Helical" evidence="1">
    <location>
        <begin position="167"/>
        <end position="184"/>
    </location>
</feature>
<dbReference type="RefSeq" id="WP_208915470.1">
    <property type="nucleotide sequence ID" value="NZ_LT840184.1"/>
</dbReference>
<dbReference type="Proteomes" id="UP000192940">
    <property type="component" value="Chromosome I"/>
</dbReference>
<feature type="transmembrane region" description="Helical" evidence="1">
    <location>
        <begin position="137"/>
        <end position="160"/>
    </location>
</feature>
<organism evidence="2 3">
    <name type="scientific">Paenibacillus uliginis N3/975</name>
    <dbReference type="NCBI Taxonomy" id="1313296"/>
    <lineage>
        <taxon>Bacteria</taxon>
        <taxon>Bacillati</taxon>
        <taxon>Bacillota</taxon>
        <taxon>Bacilli</taxon>
        <taxon>Bacillales</taxon>
        <taxon>Paenibacillaceae</taxon>
        <taxon>Paenibacillus</taxon>
    </lineage>
</organism>
<keyword evidence="1" id="KW-1133">Transmembrane helix</keyword>
<dbReference type="STRING" id="1313296.SAMN05661091_4757"/>
<keyword evidence="1" id="KW-0472">Membrane</keyword>
<reference evidence="3" key="1">
    <citation type="submission" date="2017-04" db="EMBL/GenBank/DDBJ databases">
        <authorList>
            <person name="Varghese N."/>
            <person name="Submissions S."/>
        </authorList>
    </citation>
    <scope>NUCLEOTIDE SEQUENCE [LARGE SCALE GENOMIC DNA]</scope>
    <source>
        <strain evidence="3">N3/975</strain>
    </source>
</reference>
<keyword evidence="3" id="KW-1185">Reference proteome</keyword>
<feature type="transmembrane region" description="Helical" evidence="1">
    <location>
        <begin position="62"/>
        <end position="87"/>
    </location>
</feature>